<dbReference type="PANTHER" id="PTHR12792">
    <property type="entry name" value="EXTRA SPINDLE POLES 1-RELATED"/>
    <property type="match status" value="1"/>
</dbReference>
<accession>A0A2P5BAZ0</accession>
<dbReference type="EMBL" id="JXTC01000563">
    <property type="protein sequence ID" value="PON45962.1"/>
    <property type="molecule type" value="Genomic_DNA"/>
</dbReference>
<dbReference type="InterPro" id="IPR005314">
    <property type="entry name" value="Peptidase_C50"/>
</dbReference>
<evidence type="ECO:0000256" key="1">
    <source>
        <dbReference type="ARBA" id="ARBA00000451"/>
    </source>
</evidence>
<dbReference type="GO" id="GO:0072686">
    <property type="term" value="C:mitotic spindle"/>
    <property type="evidence" value="ECO:0007669"/>
    <property type="project" value="TreeGrafter"/>
</dbReference>
<dbReference type="GO" id="GO:0006508">
    <property type="term" value="P:proteolysis"/>
    <property type="evidence" value="ECO:0007669"/>
    <property type="project" value="InterPro"/>
</dbReference>
<evidence type="ECO:0000256" key="3">
    <source>
        <dbReference type="ARBA" id="ARBA00022801"/>
    </source>
</evidence>
<dbReference type="PROSITE" id="PS51700">
    <property type="entry name" value="SEPARIN"/>
    <property type="match status" value="1"/>
</dbReference>
<evidence type="ECO:0000256" key="4">
    <source>
        <dbReference type="ARBA" id="ARBA00022829"/>
    </source>
</evidence>
<dbReference type="InParanoid" id="A0A2P5BAZ0"/>
<keyword evidence="7" id="KW-1185">Reference proteome</keyword>
<comment type="caution">
    <text evidence="6">The sequence shown here is derived from an EMBL/GenBank/DDBJ whole genome shotgun (WGS) entry which is preliminary data.</text>
</comment>
<evidence type="ECO:0000313" key="6">
    <source>
        <dbReference type="EMBL" id="PON45962.1"/>
    </source>
</evidence>
<keyword evidence="3" id="KW-0378">Hydrolase</keyword>
<dbReference type="Proteomes" id="UP000237000">
    <property type="component" value="Unassembled WGS sequence"/>
</dbReference>
<comment type="catalytic activity">
    <reaction evidence="1">
        <text>All bonds known to be hydrolyzed by this endopeptidase have arginine in P1 and an acidic residue in P4. P6 is often occupied by an acidic residue or by a hydroxy-amino-acid residue, the phosphorylation of which enhances cleavage.</text>
        <dbReference type="EC" id="3.4.22.49"/>
    </reaction>
</comment>
<sequence length="292" mass="32580">MGPWKYVLVGEECQGSKQLDPVHKKLVFDLKSKSKMDVNESILKLILGGLKDISSEQRMTKYFGVMFGEGSRSNGFSTGLSSAGQTLMLPWESIPILRKEEVYRMPSVWSISSRLDRRSHHNPFIDPLDAFYVLNPSGDLINFKTRFENWFRDQNLEEKVGCAPTSEELALALTSHDLFLYVGHGSVTTDDVNQFGTAILAAMLKERSSPSDLACAKCNNSECSHKFANANKRVQRKKLPQASSRDNNFCHHRPTIGSFIGEARETCSLPLLNGAAAVCYGLPTSIKRNKDL</sequence>
<dbReference type="GO" id="GO:0051307">
    <property type="term" value="P:meiotic chromosome separation"/>
    <property type="evidence" value="ECO:0007669"/>
    <property type="project" value="TreeGrafter"/>
</dbReference>
<dbReference type="OrthoDB" id="10255632at2759"/>
<dbReference type="AlphaFoldDB" id="A0A2P5BAZ0"/>
<dbReference type="GO" id="GO:0005634">
    <property type="term" value="C:nucleus"/>
    <property type="evidence" value="ECO:0007669"/>
    <property type="project" value="InterPro"/>
</dbReference>
<dbReference type="STRING" id="63057.A0A2P5BAZ0"/>
<dbReference type="PANTHER" id="PTHR12792:SF0">
    <property type="entry name" value="SEPARIN"/>
    <property type="match status" value="1"/>
</dbReference>
<dbReference type="Pfam" id="PF03568">
    <property type="entry name" value="Separin_C"/>
    <property type="match status" value="1"/>
</dbReference>
<dbReference type="EC" id="3.4.22.49" evidence="2"/>
<dbReference type="GO" id="GO:0004197">
    <property type="term" value="F:cysteine-type endopeptidase activity"/>
    <property type="evidence" value="ECO:0007669"/>
    <property type="project" value="InterPro"/>
</dbReference>
<proteinExistence type="predicted"/>
<reference evidence="7" key="1">
    <citation type="submission" date="2016-06" db="EMBL/GenBank/DDBJ databases">
        <title>Parallel loss of symbiosis genes in relatives of nitrogen-fixing non-legume Parasponia.</title>
        <authorList>
            <person name="Van Velzen R."/>
            <person name="Holmer R."/>
            <person name="Bu F."/>
            <person name="Rutten L."/>
            <person name="Van Zeijl A."/>
            <person name="Liu W."/>
            <person name="Santuari L."/>
            <person name="Cao Q."/>
            <person name="Sharma T."/>
            <person name="Shen D."/>
            <person name="Roswanjaya Y."/>
            <person name="Wardhani T."/>
            <person name="Kalhor M.S."/>
            <person name="Jansen J."/>
            <person name="Van den Hoogen J."/>
            <person name="Gungor B."/>
            <person name="Hartog M."/>
            <person name="Hontelez J."/>
            <person name="Verver J."/>
            <person name="Yang W.-C."/>
            <person name="Schijlen E."/>
            <person name="Repin R."/>
            <person name="Schilthuizen M."/>
            <person name="Schranz E."/>
            <person name="Heidstra R."/>
            <person name="Miyata K."/>
            <person name="Fedorova E."/>
            <person name="Kohlen W."/>
            <person name="Bisseling T."/>
            <person name="Smit S."/>
            <person name="Geurts R."/>
        </authorList>
    </citation>
    <scope>NUCLEOTIDE SEQUENCE [LARGE SCALE GENOMIC DNA]</scope>
    <source>
        <strain evidence="7">cv. RG33-2</strain>
    </source>
</reference>
<organism evidence="6 7">
    <name type="scientific">Trema orientale</name>
    <name type="common">Charcoal tree</name>
    <name type="synonym">Celtis orientalis</name>
    <dbReference type="NCBI Taxonomy" id="63057"/>
    <lineage>
        <taxon>Eukaryota</taxon>
        <taxon>Viridiplantae</taxon>
        <taxon>Streptophyta</taxon>
        <taxon>Embryophyta</taxon>
        <taxon>Tracheophyta</taxon>
        <taxon>Spermatophyta</taxon>
        <taxon>Magnoliopsida</taxon>
        <taxon>eudicotyledons</taxon>
        <taxon>Gunneridae</taxon>
        <taxon>Pentapetalae</taxon>
        <taxon>rosids</taxon>
        <taxon>fabids</taxon>
        <taxon>Rosales</taxon>
        <taxon>Cannabaceae</taxon>
        <taxon>Trema</taxon>
    </lineage>
</organism>
<gene>
    <name evidence="6" type="ORF">TorRG33x02_327470</name>
</gene>
<dbReference type="InterPro" id="IPR030397">
    <property type="entry name" value="SEPARIN_core_dom"/>
</dbReference>
<feature type="domain" description="Peptidase C50" evidence="5">
    <location>
        <begin position="127"/>
        <end position="218"/>
    </location>
</feature>
<protein>
    <recommendedName>
        <fullName evidence="2">separase</fullName>
        <ecNumber evidence="2">3.4.22.49</ecNumber>
    </recommendedName>
</protein>
<keyword evidence="4" id="KW-0159">Chromosome partition</keyword>
<evidence type="ECO:0000313" key="7">
    <source>
        <dbReference type="Proteomes" id="UP000237000"/>
    </source>
</evidence>
<evidence type="ECO:0000256" key="2">
    <source>
        <dbReference type="ARBA" id="ARBA00012489"/>
    </source>
</evidence>
<dbReference type="GO" id="GO:0005737">
    <property type="term" value="C:cytoplasm"/>
    <property type="evidence" value="ECO:0007669"/>
    <property type="project" value="TreeGrafter"/>
</dbReference>
<evidence type="ECO:0000259" key="5">
    <source>
        <dbReference type="PROSITE" id="PS51700"/>
    </source>
</evidence>
<name>A0A2P5BAZ0_TREOI</name>